<comment type="caution">
    <text evidence="3">The sequence shown here is derived from an EMBL/GenBank/DDBJ whole genome shotgun (WGS) entry which is preliminary data.</text>
</comment>
<keyword evidence="4" id="KW-1185">Reference proteome</keyword>
<evidence type="ECO:0000313" key="4">
    <source>
        <dbReference type="Proteomes" id="UP000198381"/>
    </source>
</evidence>
<dbReference type="RefSeq" id="WP_089056874.1">
    <property type="nucleotide sequence ID" value="NZ_MUHD01000006.1"/>
</dbReference>
<accession>A0ABX4CXW6</accession>
<keyword evidence="2" id="KW-0812">Transmembrane</keyword>
<keyword evidence="2" id="KW-1133">Transmembrane helix</keyword>
<evidence type="ECO:0000256" key="2">
    <source>
        <dbReference type="SAM" id="Phobius"/>
    </source>
</evidence>
<dbReference type="EMBL" id="MUHD01000006">
    <property type="protein sequence ID" value="OXB10237.1"/>
    <property type="molecule type" value="Genomic_DNA"/>
</dbReference>
<gene>
    <name evidence="3" type="ORF">B0A81_04325</name>
</gene>
<keyword evidence="2" id="KW-0472">Membrane</keyword>
<protein>
    <submittedName>
        <fullName evidence="3">Uncharacterized protein</fullName>
    </submittedName>
</protein>
<feature type="transmembrane region" description="Helical" evidence="2">
    <location>
        <begin position="48"/>
        <end position="70"/>
    </location>
</feature>
<name>A0ABX4CXW6_9FLAO</name>
<organism evidence="3 4">
    <name type="scientific">Flavobacterium plurextorum</name>
    <dbReference type="NCBI Taxonomy" id="1114867"/>
    <lineage>
        <taxon>Bacteria</taxon>
        <taxon>Pseudomonadati</taxon>
        <taxon>Bacteroidota</taxon>
        <taxon>Flavobacteriia</taxon>
        <taxon>Flavobacteriales</taxon>
        <taxon>Flavobacteriaceae</taxon>
        <taxon>Flavobacterium</taxon>
    </lineage>
</organism>
<evidence type="ECO:0000256" key="1">
    <source>
        <dbReference type="SAM" id="MobiDB-lite"/>
    </source>
</evidence>
<reference evidence="3 4" key="1">
    <citation type="submission" date="2016-11" db="EMBL/GenBank/DDBJ databases">
        <title>Whole genomes of Flavobacteriaceae.</title>
        <authorList>
            <person name="Stine C."/>
            <person name="Li C."/>
            <person name="Tadesse D."/>
        </authorList>
    </citation>
    <scope>NUCLEOTIDE SEQUENCE [LARGE SCALE GENOMIC DNA]</scope>
    <source>
        <strain evidence="3 4">CCUG 60112</strain>
    </source>
</reference>
<feature type="region of interest" description="Disordered" evidence="1">
    <location>
        <begin position="1"/>
        <end position="41"/>
    </location>
</feature>
<evidence type="ECO:0000313" key="3">
    <source>
        <dbReference type="EMBL" id="OXB10237.1"/>
    </source>
</evidence>
<sequence length="74" mass="8464">MSVSHSLLNNFPKEKNRKKRKPFKQGGQAERPKGNGISPEGWRSHYAVVFWSGGCGGCPLYLCYLFVLFWEMVL</sequence>
<proteinExistence type="predicted"/>
<dbReference type="Proteomes" id="UP000198381">
    <property type="component" value="Unassembled WGS sequence"/>
</dbReference>